<dbReference type="AlphaFoldDB" id="A0A9N9ZET9"/>
<organism evidence="1 2">
    <name type="scientific">Clonostachys solani</name>
    <dbReference type="NCBI Taxonomy" id="160281"/>
    <lineage>
        <taxon>Eukaryota</taxon>
        <taxon>Fungi</taxon>
        <taxon>Dikarya</taxon>
        <taxon>Ascomycota</taxon>
        <taxon>Pezizomycotina</taxon>
        <taxon>Sordariomycetes</taxon>
        <taxon>Hypocreomycetidae</taxon>
        <taxon>Hypocreales</taxon>
        <taxon>Bionectriaceae</taxon>
        <taxon>Clonostachys</taxon>
    </lineage>
</organism>
<protein>
    <submittedName>
        <fullName evidence="1">Uncharacterized protein</fullName>
    </submittedName>
</protein>
<evidence type="ECO:0000313" key="2">
    <source>
        <dbReference type="Proteomes" id="UP000775872"/>
    </source>
</evidence>
<dbReference type="Proteomes" id="UP000775872">
    <property type="component" value="Unassembled WGS sequence"/>
</dbReference>
<reference evidence="1" key="1">
    <citation type="submission" date="2021-10" db="EMBL/GenBank/DDBJ databases">
        <authorList>
            <person name="Piombo E."/>
        </authorList>
    </citation>
    <scope>NUCLEOTIDE SEQUENCE</scope>
</reference>
<dbReference type="EMBL" id="CABFOC020000048">
    <property type="protein sequence ID" value="CAH0054196.1"/>
    <property type="molecule type" value="Genomic_DNA"/>
</dbReference>
<gene>
    <name evidence="1" type="ORF">CSOL1703_00015667</name>
</gene>
<evidence type="ECO:0000313" key="1">
    <source>
        <dbReference type="EMBL" id="CAH0054196.1"/>
    </source>
</evidence>
<accession>A0A9N9ZET9</accession>
<sequence length="177" mass="19130">MELHGQGSLPRPPSKALSKALVIPTKWNAQAWPISPALEPVPSTLISSWATLIMATDHHGPRATDHPDLQGGKDEVNAISPDRAERYSIIHIGLPTLSSSSSSTSFNPPIAETNIISSGARLHCAWRRKLPAISTVDVEPPCEQLAPVISAIYALLVRIGVCATSWIEQRPKRPVRS</sequence>
<comment type="caution">
    <text evidence="1">The sequence shown here is derived from an EMBL/GenBank/DDBJ whole genome shotgun (WGS) entry which is preliminary data.</text>
</comment>
<name>A0A9N9ZET9_9HYPO</name>
<proteinExistence type="predicted"/>
<keyword evidence="2" id="KW-1185">Reference proteome</keyword>